<feature type="transmembrane region" description="Helical" evidence="18">
    <location>
        <begin position="573"/>
        <end position="594"/>
    </location>
</feature>
<evidence type="ECO:0000256" key="18">
    <source>
        <dbReference type="SAM" id="Phobius"/>
    </source>
</evidence>
<accession>A0A0G2HG68</accession>
<feature type="transmembrane region" description="Helical" evidence="18">
    <location>
        <begin position="675"/>
        <end position="695"/>
    </location>
</feature>
<evidence type="ECO:0000256" key="2">
    <source>
        <dbReference type="ARBA" id="ARBA00004922"/>
    </source>
</evidence>
<dbReference type="UniPathway" id="UPA00378"/>
<keyword evidence="5 19" id="KW-0328">Glycosyltransferase</keyword>
<dbReference type="EMBL" id="LCWF01000024">
    <property type="protein sequence ID" value="KKY27460.1"/>
    <property type="molecule type" value="Genomic_DNA"/>
</dbReference>
<gene>
    <name evidence="19" type="ORF">UCRPC4_g01055</name>
</gene>
<dbReference type="InterPro" id="IPR013877">
    <property type="entry name" value="YAP-bd/ALF4/Glomulin"/>
</dbReference>
<protein>
    <recommendedName>
        <fullName evidence="4">Dol-P-Man:Man(5)GlcNAc(2)-PP-Dol alpha-1,3-mannosyltransferase</fullName>
        <ecNumber evidence="3">2.4.1.258</ecNumber>
    </recommendedName>
    <alternativeName>
        <fullName evidence="13">Asparagine-linked glycosylation protein 6</fullName>
    </alternativeName>
    <alternativeName>
        <fullName evidence="12">Dol-P-Man-dependent alpha(1-3)-mannosyltransferase</fullName>
    </alternativeName>
    <alternativeName>
        <fullName evidence="11">Dolichyl-P-Man:Man(5)GlcNAc(2)-PP-dolichyl mannosyltransferase</fullName>
    </alternativeName>
</protein>
<comment type="function">
    <text evidence="14">Dol-P-Man:Man(5)GlcNAc(2)-PP-Dol alpha-1,3-mannosyltransferase that operates in the biosynthetic pathway of dolichol-linked oligosaccharides, the glycan precursors employed in protein asparagine (N)-glycosylation. The assembly of dolichol-linked oligosaccharides begins on the cytosolic side of the endoplasmic reticulum membrane and finishes in its lumen. The sequential addition of sugars to dolichol pyrophosphate produces dolichol-linked oligosaccharides containing fourteen sugars, including two GlcNAcs, nine mannoses and three glucoses. Once assembled, the oligosaccharide is transferred from the lipid to nascent proteins by oligosaccharyltransferases. In the lumen of the endoplasmic reticulum, adds the first dolichyl beta-D-mannosyl phosphate derived mannose in an alpha-1,3 linkage to Man(5)GlcNAc(2)-PP-dolichol to produce Man(6)GlcNAc(2)-PP-dolichol.</text>
</comment>
<evidence type="ECO:0000256" key="12">
    <source>
        <dbReference type="ARBA" id="ARBA00030368"/>
    </source>
</evidence>
<evidence type="ECO:0000256" key="16">
    <source>
        <dbReference type="ARBA" id="ARBA00093457"/>
    </source>
</evidence>
<keyword evidence="9 18" id="KW-1133">Transmembrane helix</keyword>
<evidence type="ECO:0000256" key="1">
    <source>
        <dbReference type="ARBA" id="ARBA00004477"/>
    </source>
</evidence>
<keyword evidence="8" id="KW-0256">Endoplasmic reticulum</keyword>
<evidence type="ECO:0000256" key="5">
    <source>
        <dbReference type="ARBA" id="ARBA00022676"/>
    </source>
</evidence>
<feature type="transmembrane region" description="Helical" evidence="18">
    <location>
        <begin position="800"/>
        <end position="819"/>
    </location>
</feature>
<feature type="region of interest" description="Disordered" evidence="17">
    <location>
        <begin position="1"/>
        <end position="79"/>
    </location>
</feature>
<evidence type="ECO:0000256" key="8">
    <source>
        <dbReference type="ARBA" id="ARBA00022824"/>
    </source>
</evidence>
<evidence type="ECO:0000256" key="6">
    <source>
        <dbReference type="ARBA" id="ARBA00022679"/>
    </source>
</evidence>
<evidence type="ECO:0000256" key="3">
    <source>
        <dbReference type="ARBA" id="ARBA00011964"/>
    </source>
</evidence>
<organism evidence="19 20">
    <name type="scientific">Phaeomoniella chlamydospora</name>
    <name type="common">Phaeoacremonium chlamydosporum</name>
    <dbReference type="NCBI Taxonomy" id="158046"/>
    <lineage>
        <taxon>Eukaryota</taxon>
        <taxon>Fungi</taxon>
        <taxon>Dikarya</taxon>
        <taxon>Ascomycota</taxon>
        <taxon>Pezizomycotina</taxon>
        <taxon>Eurotiomycetes</taxon>
        <taxon>Chaetothyriomycetidae</taxon>
        <taxon>Phaeomoniellales</taxon>
        <taxon>Phaeomoniellaceae</taxon>
        <taxon>Phaeomoniella</taxon>
    </lineage>
</organism>
<feature type="region of interest" description="Disordered" evidence="17">
    <location>
        <begin position="1001"/>
        <end position="1023"/>
    </location>
</feature>
<feature type="transmembrane region" description="Helical" evidence="18">
    <location>
        <begin position="917"/>
        <end position="938"/>
    </location>
</feature>
<dbReference type="GO" id="GO:0005789">
    <property type="term" value="C:endoplasmic reticulum membrane"/>
    <property type="evidence" value="ECO:0007669"/>
    <property type="project" value="UniProtKB-SubCell"/>
</dbReference>
<proteinExistence type="inferred from homology"/>
<evidence type="ECO:0000256" key="9">
    <source>
        <dbReference type="ARBA" id="ARBA00022989"/>
    </source>
</evidence>
<name>A0A0G2HG68_PHACM</name>
<dbReference type="Pfam" id="PF08568">
    <property type="entry name" value="Kinetochor_Ybp2"/>
    <property type="match status" value="2"/>
</dbReference>
<keyword evidence="20" id="KW-1185">Reference proteome</keyword>
<feature type="compositionally biased region" description="Basic and acidic residues" evidence="17">
    <location>
        <begin position="360"/>
        <end position="370"/>
    </location>
</feature>
<dbReference type="GO" id="GO:0052925">
    <property type="term" value="F:dol-P-Man:Man(5)GlcNAc(2)-PP-Dol alpha-1,3-mannosyltransferase activity"/>
    <property type="evidence" value="ECO:0007669"/>
    <property type="project" value="UniProtKB-EC"/>
</dbReference>
<evidence type="ECO:0000256" key="14">
    <source>
        <dbReference type="ARBA" id="ARBA00044743"/>
    </source>
</evidence>
<comment type="catalytic activity">
    <reaction evidence="15">
        <text>an alpha-D-Man-(1-&gt;2)-alpha-D-Man-(1-&gt;2)-alpha-D-Man-(1-&gt;3)-[alpha-D-Man-(1-&gt;6)]-beta-D-Man-(1-&gt;4)-beta-D-GlcNAc-(1-&gt;4)-alpha-D-GlcNAc-diphospho-di-trans,poly-cis-dolichol + a di-trans,poly-cis-dolichyl beta-D-mannosyl phosphate = an alpha-D-Man-(1-&gt;2)-alpha-D-Man-(1-&gt;2)-alpha-D-Man-(1-&gt;3)-[alpha-D-Man-(1-&gt;3)-alpha-D-Man-(1-&gt;6)]-beta-D-Man-(1-&gt;4)-beta-D-GlcNAc-(1-&gt;4)-alpha-D-GlcNAc-diphospho-di-trans,poly-cis-dolichol + a di-trans,poly-cis-dolichyl phosphate + H(+)</text>
        <dbReference type="Rhea" id="RHEA:29527"/>
        <dbReference type="Rhea" id="RHEA-COMP:19498"/>
        <dbReference type="Rhea" id="RHEA-COMP:19501"/>
        <dbReference type="Rhea" id="RHEA-COMP:19516"/>
        <dbReference type="Rhea" id="RHEA-COMP:19517"/>
        <dbReference type="ChEBI" id="CHEBI:15378"/>
        <dbReference type="ChEBI" id="CHEBI:57683"/>
        <dbReference type="ChEBI" id="CHEBI:58211"/>
        <dbReference type="ChEBI" id="CHEBI:132515"/>
        <dbReference type="ChEBI" id="CHEBI:132516"/>
        <dbReference type="EC" id="2.4.1.258"/>
    </reaction>
    <physiologicalReaction direction="left-to-right" evidence="15">
        <dbReference type="Rhea" id="RHEA:29528"/>
    </physiologicalReaction>
</comment>
<dbReference type="Proteomes" id="UP000053317">
    <property type="component" value="Unassembled WGS sequence"/>
</dbReference>
<comment type="pathway">
    <text evidence="2">Protein modification; protein glycosylation.</text>
</comment>
<feature type="transmembrane region" description="Helical" evidence="18">
    <location>
        <begin position="760"/>
        <end position="780"/>
    </location>
</feature>
<evidence type="ECO:0000313" key="19">
    <source>
        <dbReference type="EMBL" id="KKY27460.1"/>
    </source>
</evidence>
<evidence type="ECO:0000256" key="15">
    <source>
        <dbReference type="ARBA" id="ARBA00049506"/>
    </source>
</evidence>
<dbReference type="EC" id="2.4.1.258" evidence="3"/>
<feature type="transmembrane region" description="Helical" evidence="18">
    <location>
        <begin position="831"/>
        <end position="858"/>
    </location>
</feature>
<feature type="transmembrane region" description="Helical" evidence="18">
    <location>
        <begin position="732"/>
        <end position="748"/>
    </location>
</feature>
<evidence type="ECO:0000256" key="17">
    <source>
        <dbReference type="SAM" id="MobiDB-lite"/>
    </source>
</evidence>
<comment type="subcellular location">
    <subcellularLocation>
        <location evidence="1">Endoplasmic reticulum membrane</location>
        <topology evidence="1">Multi-pass membrane protein</topology>
    </subcellularLocation>
</comment>
<evidence type="ECO:0000256" key="13">
    <source>
        <dbReference type="ARBA" id="ARBA00030742"/>
    </source>
</evidence>
<comment type="caution">
    <text evidence="19">The sequence shown here is derived from an EMBL/GenBank/DDBJ whole genome shotgun (WGS) entry which is preliminary data.</text>
</comment>
<evidence type="ECO:0000256" key="7">
    <source>
        <dbReference type="ARBA" id="ARBA00022692"/>
    </source>
</evidence>
<comment type="similarity">
    <text evidence="16">Belongs to the glycosyltransferase ALG3 family.</text>
</comment>
<sequence>MACTVRSGLGSQGTSKDIPGDPKGRNKIRELEEERRNKDWTGYQFNPADPDNYEARDKGGKSQQKNLGKDKGKGATIQKKVADEEDPILKAVPPETDYITYLTILEYQLNEQRLPSLLRVLQDDTLTENIGWDLVHLLMPMLPNSKNCLDLIARKGNPREVIIRATEYLSSLGSTDGEPDPASDDDLRTFEGEVERIHLGDMVLEGLPHSAADPASKPLEGHRKSEAPGHLAFEQASMPDPEPDDDFESVDEEEKALIRQLLQAVCFEIFEDYLTYLDGDPKGLSWSTRLRETMFPHKVLPGSTALTLYQTSTDLRSRDATVEKLLETCILLGLHPNAIFEELVPSRQDNNSSPLPEEPDSPKEYPTDPKDIPFSSTGSIAFLAAYGTAAICRLGLKTGPLPFGLLSKISDLNQHFVHGDTLAGNSDAVIDAILAVNLMSLEYTGFLETYITPDAFLAYVKPLVLFSADSEDSEWRFTSHLIVTQALKSQTNSEVKLQVIRTYLGISEIGPRLLLRGSAVGWLKDTILADSQVGADNASTRANTIPDHIVISEMLEEVFWDISDFIQNYEEDLTVIIAPALSVIATTLNFYYFLVSSDILRNKLQISLDLTDPSSLATQAAARFIEGAEGLLKKAQSLDGDIGEILQRDVMRQQVIMGVFDLAIDISTNPRHTKWLAALALVGEAVLCALIVLYVPSTPDTEIDWKTYMQHVQLFIKGERNYKNISGDTGPLVYPALHVYIYSMLYYLTDDGTSIFKAQILFTCLYLVTLALVLSCYRKAGAPPYLLIPLVLSKRLHSIFLLRLFNDGWAAFFFWLSIWSLQRKKWLLGALAWAAGVGVKMTVLLALPAIGAIVLQGAGQQDSLIIAALVAQLQLGIGLTFMMNGNATSYFSRAFELNRQFLYKWTVNWKMMSEEFFLSKGFAIFLLAYHVVVLGFFLNDRWLHPSSKNVVHFIRQYRKILPEGRETEIAKKITPMFVMEAMLGTCLALQVLGLWFGSKSDPEEVVGGGEKGADETQTKPHSE</sequence>
<reference evidence="19 20" key="2">
    <citation type="submission" date="2015-05" db="EMBL/GenBank/DDBJ databases">
        <authorList>
            <person name="Morales-Cruz A."/>
            <person name="Amrine K.C."/>
            <person name="Cantu D."/>
        </authorList>
    </citation>
    <scope>NUCLEOTIDE SEQUENCE [LARGE SCALE GENOMIC DNA]</scope>
    <source>
        <strain evidence="19">UCRPC4</strain>
    </source>
</reference>
<evidence type="ECO:0000313" key="20">
    <source>
        <dbReference type="Proteomes" id="UP000053317"/>
    </source>
</evidence>
<dbReference type="OrthoDB" id="20028at2759"/>
<evidence type="ECO:0000256" key="4">
    <source>
        <dbReference type="ARBA" id="ARBA00015561"/>
    </source>
</evidence>
<dbReference type="PANTHER" id="PTHR12646">
    <property type="entry name" value="NOT56 - RELATED"/>
    <property type="match status" value="1"/>
</dbReference>
<feature type="region of interest" description="Disordered" evidence="17">
    <location>
        <begin position="346"/>
        <end position="370"/>
    </location>
</feature>
<keyword evidence="6 19" id="KW-0808">Transferase</keyword>
<feature type="transmembrane region" description="Helical" evidence="18">
    <location>
        <begin position="864"/>
        <end position="883"/>
    </location>
</feature>
<keyword evidence="7 18" id="KW-0812">Transmembrane</keyword>
<evidence type="ECO:0000256" key="11">
    <source>
        <dbReference type="ARBA" id="ARBA00030065"/>
    </source>
</evidence>
<dbReference type="AlphaFoldDB" id="A0A0G2HG68"/>
<evidence type="ECO:0000256" key="10">
    <source>
        <dbReference type="ARBA" id="ARBA00023136"/>
    </source>
</evidence>
<dbReference type="PANTHER" id="PTHR12646:SF0">
    <property type="entry name" value="DOL-P-MAN:MAN(5)GLCNAC(2)-PP-DOL ALPHA-1,3-MANNOSYLTRANSFERASE"/>
    <property type="match status" value="1"/>
</dbReference>
<dbReference type="InterPro" id="IPR007873">
    <property type="entry name" value="Glycosyltransferase_ALG3"/>
</dbReference>
<reference evidence="19 20" key="1">
    <citation type="submission" date="2015-05" db="EMBL/GenBank/DDBJ databases">
        <title>Distinctive expansion of gene families associated with plant cell wall degradation and secondary metabolism in the genomes of grapevine trunk pathogens.</title>
        <authorList>
            <person name="Lawrence D.P."/>
            <person name="Travadon R."/>
            <person name="Rolshausen P.E."/>
            <person name="Baumgartner K."/>
        </authorList>
    </citation>
    <scope>NUCLEOTIDE SEQUENCE [LARGE SCALE GENOMIC DNA]</scope>
    <source>
        <strain evidence="19">UCRPC4</strain>
    </source>
</reference>
<dbReference type="Pfam" id="PF05208">
    <property type="entry name" value="ALG3"/>
    <property type="match status" value="1"/>
</dbReference>
<keyword evidence="10 18" id="KW-0472">Membrane</keyword>
<feature type="transmembrane region" description="Helical" evidence="18">
    <location>
        <begin position="976"/>
        <end position="996"/>
    </location>
</feature>
<feature type="compositionally biased region" description="Basic and acidic residues" evidence="17">
    <location>
        <begin position="1011"/>
        <end position="1023"/>
    </location>
</feature>
<feature type="compositionally biased region" description="Basic and acidic residues" evidence="17">
    <location>
        <begin position="18"/>
        <end position="39"/>
    </location>
</feature>